<dbReference type="Proteomes" id="UP001193035">
    <property type="component" value="Unassembled WGS sequence"/>
</dbReference>
<comment type="caution">
    <text evidence="1">The sequence shown here is derived from an EMBL/GenBank/DDBJ whole genome shotgun (WGS) entry which is preliminary data.</text>
</comment>
<protein>
    <submittedName>
        <fullName evidence="1">Uncharacterized protein</fullName>
    </submittedName>
</protein>
<proteinExistence type="predicted"/>
<reference evidence="1 2" key="1">
    <citation type="submission" date="2019-05" db="EMBL/GenBank/DDBJ databases">
        <title>Ruegeria sp. nov., isolated from tidal flat.</title>
        <authorList>
            <person name="Kim W."/>
        </authorList>
    </citation>
    <scope>NUCLEOTIDE SEQUENCE [LARGE SCALE GENOMIC DNA]</scope>
    <source>
        <strain evidence="1 2">CAU 1488</strain>
    </source>
</reference>
<name>A0ABY2WVB1_9RHOB</name>
<keyword evidence="2" id="KW-1185">Reference proteome</keyword>
<dbReference type="RefSeq" id="WP_138843869.1">
    <property type="nucleotide sequence ID" value="NZ_VCPD01000005.1"/>
</dbReference>
<accession>A0ABY2WVB1</accession>
<gene>
    <name evidence="1" type="ORF">FGK63_15540</name>
</gene>
<evidence type="ECO:0000313" key="1">
    <source>
        <dbReference type="EMBL" id="TMV06551.1"/>
    </source>
</evidence>
<organism evidence="1 2">
    <name type="scientific">Ruegeria sediminis</name>
    <dbReference type="NCBI Taxonomy" id="2583820"/>
    <lineage>
        <taxon>Bacteria</taxon>
        <taxon>Pseudomonadati</taxon>
        <taxon>Pseudomonadota</taxon>
        <taxon>Alphaproteobacteria</taxon>
        <taxon>Rhodobacterales</taxon>
        <taxon>Roseobacteraceae</taxon>
        <taxon>Ruegeria</taxon>
    </lineage>
</organism>
<sequence length="65" mass="7339">MIGIVIDGTKTTLTLKNDALILQRFFRNGGQHFGRFSGLEPGRARGFSGPEMVFRPRKKPYQISK</sequence>
<evidence type="ECO:0000313" key="2">
    <source>
        <dbReference type="Proteomes" id="UP001193035"/>
    </source>
</evidence>
<dbReference type="EMBL" id="VCPD01000005">
    <property type="protein sequence ID" value="TMV06551.1"/>
    <property type="molecule type" value="Genomic_DNA"/>
</dbReference>